<evidence type="ECO:0000256" key="1">
    <source>
        <dbReference type="PROSITE-ProRule" id="PRU00182"/>
    </source>
</evidence>
<dbReference type="PROSITE" id="PS50889">
    <property type="entry name" value="S4"/>
    <property type="match status" value="1"/>
</dbReference>
<dbReference type="SUPFAM" id="SSF55174">
    <property type="entry name" value="Alpha-L RNA-binding motif"/>
    <property type="match status" value="1"/>
</dbReference>
<comment type="caution">
    <text evidence="3">The sequence shown here is derived from an EMBL/GenBank/DDBJ whole genome shotgun (WGS) entry which is preliminary data.</text>
</comment>
<feature type="domain" description="RNA-binding S4" evidence="2">
    <location>
        <begin position="16"/>
        <end position="72"/>
    </location>
</feature>
<dbReference type="InterPro" id="IPR036986">
    <property type="entry name" value="S4_RNA-bd_sf"/>
</dbReference>
<dbReference type="GO" id="GO:0003723">
    <property type="term" value="F:RNA binding"/>
    <property type="evidence" value="ECO:0007669"/>
    <property type="project" value="UniProtKB-KW"/>
</dbReference>
<protein>
    <submittedName>
        <fullName evidence="3">RNA-binding S4 domain-containing protein</fullName>
    </submittedName>
</protein>
<dbReference type="Pfam" id="PF13275">
    <property type="entry name" value="S4_2"/>
    <property type="match status" value="1"/>
</dbReference>
<evidence type="ECO:0000313" key="3">
    <source>
        <dbReference type="EMBL" id="NKX56775.1"/>
    </source>
</evidence>
<dbReference type="Proteomes" id="UP000544090">
    <property type="component" value="Unassembled WGS sequence"/>
</dbReference>
<accession>A0A7X6K7U9</accession>
<reference evidence="3 4" key="1">
    <citation type="submission" date="2020-04" db="EMBL/GenBank/DDBJ databases">
        <title>Arthrobacter sp. nov.</title>
        <authorList>
            <person name="Liu S."/>
        </authorList>
    </citation>
    <scope>NUCLEOTIDE SEQUENCE [LARGE SCALE GENOMIC DNA]</scope>
    <source>
        <strain evidence="3 4">E918</strain>
    </source>
</reference>
<sequence length="74" mass="8091">MASDDIDEVPIHGGMIRLGQLLKLANLAGNGTEAKELVENGLVQVNGEIETRRGRQLHEGDTVSVNRQTVRITR</sequence>
<dbReference type="RefSeq" id="WP_168489264.1">
    <property type="nucleotide sequence ID" value="NZ_JAAZSQ010000035.1"/>
</dbReference>
<proteinExistence type="predicted"/>
<dbReference type="Gene3D" id="3.10.290.10">
    <property type="entry name" value="RNA-binding S4 domain"/>
    <property type="match status" value="1"/>
</dbReference>
<dbReference type="CDD" id="cd00165">
    <property type="entry name" value="S4"/>
    <property type="match status" value="1"/>
</dbReference>
<organism evidence="3 4">
    <name type="scientific">Arthrobacter mobilis</name>
    <dbReference type="NCBI Taxonomy" id="2724944"/>
    <lineage>
        <taxon>Bacteria</taxon>
        <taxon>Bacillati</taxon>
        <taxon>Actinomycetota</taxon>
        <taxon>Actinomycetes</taxon>
        <taxon>Micrococcales</taxon>
        <taxon>Micrococcaceae</taxon>
        <taxon>Arthrobacter</taxon>
    </lineage>
</organism>
<dbReference type="SMART" id="SM00363">
    <property type="entry name" value="S4"/>
    <property type="match status" value="1"/>
</dbReference>
<name>A0A7X6K7U9_9MICC</name>
<dbReference type="AlphaFoldDB" id="A0A7X6K7U9"/>
<dbReference type="InterPro" id="IPR002942">
    <property type="entry name" value="S4_RNA-bd"/>
</dbReference>
<dbReference type="EMBL" id="JAAZSQ010000035">
    <property type="protein sequence ID" value="NKX56775.1"/>
    <property type="molecule type" value="Genomic_DNA"/>
</dbReference>
<keyword evidence="4" id="KW-1185">Reference proteome</keyword>
<gene>
    <name evidence="3" type="ORF">HGG74_20090</name>
</gene>
<evidence type="ECO:0000259" key="2">
    <source>
        <dbReference type="SMART" id="SM00363"/>
    </source>
</evidence>
<evidence type="ECO:0000313" key="4">
    <source>
        <dbReference type="Proteomes" id="UP000544090"/>
    </source>
</evidence>
<keyword evidence="1" id="KW-0694">RNA-binding</keyword>